<dbReference type="EMBL" id="JASJOU010000015">
    <property type="protein sequence ID" value="MDJ1505159.1"/>
    <property type="molecule type" value="Genomic_DNA"/>
</dbReference>
<dbReference type="Proteomes" id="UP001232063">
    <property type="component" value="Unassembled WGS sequence"/>
</dbReference>
<protein>
    <submittedName>
        <fullName evidence="1">Uncharacterized protein</fullName>
    </submittedName>
</protein>
<proteinExistence type="predicted"/>
<keyword evidence="2" id="KW-1185">Reference proteome</keyword>
<sequence>MPGHSVGSVDQRVHLRDVVVEFMSQIQLMEISSTEIGSKEDVIPVRI</sequence>
<comment type="caution">
    <text evidence="1">The sequence shown here is derived from an EMBL/GenBank/DDBJ whole genome shotgun (WGS) entry which is preliminary data.</text>
</comment>
<reference evidence="1" key="1">
    <citation type="submission" date="2023-05" db="EMBL/GenBank/DDBJ databases">
        <authorList>
            <person name="Zhang X."/>
        </authorList>
    </citation>
    <scope>NUCLEOTIDE SEQUENCE</scope>
    <source>
        <strain evidence="1">BD1B2-1</strain>
    </source>
</reference>
<evidence type="ECO:0000313" key="2">
    <source>
        <dbReference type="Proteomes" id="UP001232063"/>
    </source>
</evidence>
<accession>A0AAE3RBP2</accession>
<gene>
    <name evidence="1" type="ORF">QNI22_31170</name>
</gene>
<organism evidence="1 2">
    <name type="scientific">Xanthocytophaga agilis</name>
    <dbReference type="NCBI Taxonomy" id="3048010"/>
    <lineage>
        <taxon>Bacteria</taxon>
        <taxon>Pseudomonadati</taxon>
        <taxon>Bacteroidota</taxon>
        <taxon>Cytophagia</taxon>
        <taxon>Cytophagales</taxon>
        <taxon>Rhodocytophagaceae</taxon>
        <taxon>Xanthocytophaga</taxon>
    </lineage>
</organism>
<name>A0AAE3RBP2_9BACT</name>
<evidence type="ECO:0000313" key="1">
    <source>
        <dbReference type="EMBL" id="MDJ1505159.1"/>
    </source>
</evidence>
<dbReference type="AlphaFoldDB" id="A0AAE3RBP2"/>